<reference evidence="1 2" key="1">
    <citation type="submission" date="2019-02" db="EMBL/GenBank/DDBJ databases">
        <title>The genomic architecture of introgression among sibling species of bacteria.</title>
        <authorList>
            <person name="Cavassim M.I.A."/>
            <person name="Moeskjaer S."/>
            <person name="Moslemi C."/>
            <person name="Fields B."/>
            <person name="Bachmann A."/>
            <person name="Vilhjalmsson B."/>
            <person name="Schierup M.H."/>
            <person name="Young J.P.W."/>
            <person name="Andersen S.U."/>
        </authorList>
    </citation>
    <scope>NUCLEOTIDE SEQUENCE [LARGE SCALE GENOMIC DNA]</scope>
    <source>
        <strain evidence="1 2">SM51</strain>
        <plasmid evidence="1">pSM51_Rh02</plasmid>
    </source>
</reference>
<evidence type="ECO:0000313" key="1">
    <source>
        <dbReference type="EMBL" id="TBE60833.1"/>
    </source>
</evidence>
<organism evidence="1 2">
    <name type="scientific">Rhizobium beringeri</name>
    <dbReference type="NCBI Taxonomy" id="3019934"/>
    <lineage>
        <taxon>Bacteria</taxon>
        <taxon>Pseudomonadati</taxon>
        <taxon>Pseudomonadota</taxon>
        <taxon>Alphaproteobacteria</taxon>
        <taxon>Hyphomicrobiales</taxon>
        <taxon>Rhizobiaceae</taxon>
        <taxon>Rhizobium/Agrobacterium group</taxon>
        <taxon>Rhizobium</taxon>
    </lineage>
</organism>
<sequence>MNARLDILSIGMVTAVGLDAPSSCAAMRARLDGFQETRFVGSDGAWLIGAPVPMPRNFVGEKRLAHMAAATICEALEKVPEARGNTALMLCLPEENRPGRPVRDDLGLLQQVCEIADIGIDQHARIIAYGRPSGHVALGQARSLLDRGTVPFVIIAGVDSYLTSDAVAHYVARDRLLTADNPDGFIPGEAAAAVLCAHSVGGGFQLFGLGLTRDPAFIHNTADLPFRGDGMTEAYRTALDETGIEMNQLGYRVADLIGESYWFKQTALASLRLLRGRHEFQDLWSAAESLGNVGAAAVPMMIGMAYSAARKGYAAGNPVLIEASSDSGACGAAVFAFGRTDDRLRKWT</sequence>
<dbReference type="EMBL" id="SILG01000003">
    <property type="protein sequence ID" value="TBE60833.1"/>
    <property type="molecule type" value="Genomic_DNA"/>
</dbReference>
<dbReference type="SUPFAM" id="SSF53901">
    <property type="entry name" value="Thiolase-like"/>
    <property type="match status" value="2"/>
</dbReference>
<protein>
    <submittedName>
        <fullName evidence="1">3-oxoacyl-ACP synthase</fullName>
    </submittedName>
</protein>
<keyword evidence="2" id="KW-1185">Reference proteome</keyword>
<accession>A0ABY1XLY4</accession>
<dbReference type="Proteomes" id="UP000291302">
    <property type="component" value="Unassembled WGS sequence"/>
</dbReference>
<geneLocation type="plasmid" evidence="1">
    <name>pSM51_Rh02</name>
</geneLocation>
<comment type="caution">
    <text evidence="1">The sequence shown here is derived from an EMBL/GenBank/DDBJ whole genome shotgun (WGS) entry which is preliminary data.</text>
</comment>
<name>A0ABY1XLY4_9HYPH</name>
<dbReference type="RefSeq" id="WP_130767071.1">
    <property type="nucleotide sequence ID" value="NZ_SILG01000003.1"/>
</dbReference>
<proteinExistence type="predicted"/>
<keyword evidence="1" id="KW-0614">Plasmid</keyword>
<dbReference type="Gene3D" id="3.40.47.10">
    <property type="match status" value="1"/>
</dbReference>
<gene>
    <name evidence="1" type="ORF">ELH03_28740</name>
</gene>
<dbReference type="InterPro" id="IPR016039">
    <property type="entry name" value="Thiolase-like"/>
</dbReference>
<evidence type="ECO:0000313" key="2">
    <source>
        <dbReference type="Proteomes" id="UP000291302"/>
    </source>
</evidence>
<dbReference type="NCBIfam" id="NF004798">
    <property type="entry name" value="PRK06147.1"/>
    <property type="match status" value="1"/>
</dbReference>